<dbReference type="OrthoDB" id="9812600at2"/>
<proteinExistence type="predicted"/>
<evidence type="ECO:0000259" key="1">
    <source>
        <dbReference type="Pfam" id="PF05050"/>
    </source>
</evidence>
<organism evidence="2 3">
    <name type="scientific">Chryseolinea serpens</name>
    <dbReference type="NCBI Taxonomy" id="947013"/>
    <lineage>
        <taxon>Bacteria</taxon>
        <taxon>Pseudomonadati</taxon>
        <taxon>Bacteroidota</taxon>
        <taxon>Cytophagia</taxon>
        <taxon>Cytophagales</taxon>
        <taxon>Fulvivirgaceae</taxon>
        <taxon>Chryseolinea</taxon>
    </lineage>
</organism>
<name>A0A1M5KXW6_9BACT</name>
<dbReference type="Proteomes" id="UP000184212">
    <property type="component" value="Unassembled WGS sequence"/>
</dbReference>
<dbReference type="InterPro" id="IPR029063">
    <property type="entry name" value="SAM-dependent_MTases_sf"/>
</dbReference>
<dbReference type="Pfam" id="PF05050">
    <property type="entry name" value="Methyltransf_21"/>
    <property type="match status" value="1"/>
</dbReference>
<feature type="domain" description="Methyltransferase FkbM" evidence="1">
    <location>
        <begin position="103"/>
        <end position="257"/>
    </location>
</feature>
<dbReference type="STRING" id="947013.SAMN04488109_0908"/>
<dbReference type="InterPro" id="IPR052514">
    <property type="entry name" value="SAM-dependent_MTase"/>
</dbReference>
<protein>
    <submittedName>
        <fullName evidence="2">Methyltransferase, FkbM family</fullName>
    </submittedName>
</protein>
<dbReference type="SUPFAM" id="SSF53335">
    <property type="entry name" value="S-adenosyl-L-methionine-dependent methyltransferases"/>
    <property type="match status" value="1"/>
</dbReference>
<dbReference type="EMBL" id="FQWQ01000001">
    <property type="protein sequence ID" value="SHG57712.1"/>
    <property type="molecule type" value="Genomic_DNA"/>
</dbReference>
<evidence type="ECO:0000313" key="2">
    <source>
        <dbReference type="EMBL" id="SHG57712.1"/>
    </source>
</evidence>
<keyword evidence="2" id="KW-0808">Transferase</keyword>
<accession>A0A1M5KXW6</accession>
<gene>
    <name evidence="2" type="ORF">SAMN04488109_0908</name>
</gene>
<dbReference type="AlphaFoldDB" id="A0A1M5KXW6"/>
<dbReference type="Gene3D" id="3.40.50.150">
    <property type="entry name" value="Vaccinia Virus protein VP39"/>
    <property type="match status" value="1"/>
</dbReference>
<dbReference type="InterPro" id="IPR006342">
    <property type="entry name" value="FkbM_mtfrase"/>
</dbReference>
<keyword evidence="2" id="KW-0489">Methyltransferase</keyword>
<reference evidence="2 3" key="1">
    <citation type="submission" date="2016-11" db="EMBL/GenBank/DDBJ databases">
        <authorList>
            <person name="Jaros S."/>
            <person name="Januszkiewicz K."/>
            <person name="Wedrychowicz H."/>
        </authorList>
    </citation>
    <scope>NUCLEOTIDE SEQUENCE [LARGE SCALE GENOMIC DNA]</scope>
    <source>
        <strain evidence="2 3">DSM 24574</strain>
    </source>
</reference>
<sequence>MRFMGEVLPKKYLIEYPSNMNIVRLLLHKYRTIRYPEYRQKHALDKEYRKLLTYPRYQSGTFELMGKLVKFVDGPSCHFIHKEIFKEEIYRFEATTDKPFIIDAGANIGLGVLYFKKIYPQAEILAFEPDKTVSNVLLENIRTFSFSNVTVIDKALWNENTTLRFHSEGADAGRVSTGSDSENVIEVHAVRLRPYLQQRRVDFLKMDIEGAETTVLKDCADLLGNVDRIFVEYHSFVGKEQSLPELLALLKDSGFRLSISSPGLSSKSPFMKRDTYAGMDMQLNIYGFRN</sequence>
<dbReference type="PANTHER" id="PTHR34203:SF15">
    <property type="entry name" value="SLL1173 PROTEIN"/>
    <property type="match status" value="1"/>
</dbReference>
<dbReference type="GO" id="GO:0008168">
    <property type="term" value="F:methyltransferase activity"/>
    <property type="evidence" value="ECO:0007669"/>
    <property type="project" value="UniProtKB-KW"/>
</dbReference>
<dbReference type="GO" id="GO:0032259">
    <property type="term" value="P:methylation"/>
    <property type="evidence" value="ECO:0007669"/>
    <property type="project" value="UniProtKB-KW"/>
</dbReference>
<keyword evidence="3" id="KW-1185">Reference proteome</keyword>
<dbReference type="PANTHER" id="PTHR34203">
    <property type="entry name" value="METHYLTRANSFERASE, FKBM FAMILY PROTEIN"/>
    <property type="match status" value="1"/>
</dbReference>
<dbReference type="NCBIfam" id="TIGR01444">
    <property type="entry name" value="fkbM_fam"/>
    <property type="match status" value="1"/>
</dbReference>
<evidence type="ECO:0000313" key="3">
    <source>
        <dbReference type="Proteomes" id="UP000184212"/>
    </source>
</evidence>